<dbReference type="EMBL" id="JAJTJA010000003">
    <property type="protein sequence ID" value="KAH8701504.1"/>
    <property type="molecule type" value="Genomic_DNA"/>
</dbReference>
<dbReference type="AlphaFoldDB" id="A0AAD4L1H7"/>
<dbReference type="InterPro" id="IPR011032">
    <property type="entry name" value="GroES-like_sf"/>
</dbReference>
<evidence type="ECO:0000313" key="3">
    <source>
        <dbReference type="EMBL" id="KAH8701504.1"/>
    </source>
</evidence>
<dbReference type="GeneID" id="70251943"/>
<organism evidence="3 4">
    <name type="scientific">Talaromyces proteolyticus</name>
    <dbReference type="NCBI Taxonomy" id="1131652"/>
    <lineage>
        <taxon>Eukaryota</taxon>
        <taxon>Fungi</taxon>
        <taxon>Dikarya</taxon>
        <taxon>Ascomycota</taxon>
        <taxon>Pezizomycotina</taxon>
        <taxon>Eurotiomycetes</taxon>
        <taxon>Eurotiomycetidae</taxon>
        <taxon>Eurotiales</taxon>
        <taxon>Trichocomaceae</taxon>
        <taxon>Talaromyces</taxon>
        <taxon>Talaromyces sect. Bacilispori</taxon>
    </lineage>
</organism>
<evidence type="ECO:0000256" key="1">
    <source>
        <dbReference type="ARBA" id="ARBA00022857"/>
    </source>
</evidence>
<dbReference type="Gene3D" id="3.90.180.10">
    <property type="entry name" value="Medium-chain alcohol dehydrogenases, catalytic domain"/>
    <property type="match status" value="1"/>
</dbReference>
<evidence type="ECO:0000313" key="4">
    <source>
        <dbReference type="Proteomes" id="UP001201262"/>
    </source>
</evidence>
<dbReference type="PANTHER" id="PTHR44154:SF1">
    <property type="entry name" value="QUINONE OXIDOREDUCTASE"/>
    <property type="match status" value="1"/>
</dbReference>
<keyword evidence="1" id="KW-0521">NADP</keyword>
<dbReference type="InterPro" id="IPR036291">
    <property type="entry name" value="NAD(P)-bd_dom_sf"/>
</dbReference>
<feature type="domain" description="Enoyl reductase (ER)" evidence="2">
    <location>
        <begin position="23"/>
        <end position="357"/>
    </location>
</feature>
<dbReference type="InterPro" id="IPR051603">
    <property type="entry name" value="Zinc-ADH_QOR/CCCR"/>
</dbReference>
<dbReference type="Pfam" id="PF08240">
    <property type="entry name" value="ADH_N"/>
    <property type="match status" value="1"/>
</dbReference>
<dbReference type="InterPro" id="IPR013149">
    <property type="entry name" value="ADH-like_C"/>
</dbReference>
<dbReference type="InterPro" id="IPR020843">
    <property type="entry name" value="ER"/>
</dbReference>
<proteinExistence type="predicted"/>
<dbReference type="PANTHER" id="PTHR44154">
    <property type="entry name" value="QUINONE OXIDOREDUCTASE"/>
    <property type="match status" value="1"/>
</dbReference>
<protein>
    <recommendedName>
        <fullName evidence="2">Enoyl reductase (ER) domain-containing protein</fullName>
    </recommendedName>
</protein>
<dbReference type="SMART" id="SM00829">
    <property type="entry name" value="PKS_ER"/>
    <property type="match status" value="1"/>
</dbReference>
<dbReference type="SUPFAM" id="SSF50129">
    <property type="entry name" value="GroES-like"/>
    <property type="match status" value="1"/>
</dbReference>
<accession>A0AAD4L1H7</accession>
<dbReference type="RefSeq" id="XP_046074880.1">
    <property type="nucleotide sequence ID" value="XM_046221656.1"/>
</dbReference>
<comment type="caution">
    <text evidence="3">The sequence shown here is derived from an EMBL/GenBank/DDBJ whole genome shotgun (WGS) entry which is preliminary data.</text>
</comment>
<dbReference type="SUPFAM" id="SSF51735">
    <property type="entry name" value="NAD(P)-binding Rossmann-fold domains"/>
    <property type="match status" value="1"/>
</dbReference>
<dbReference type="GO" id="GO:0016491">
    <property type="term" value="F:oxidoreductase activity"/>
    <property type="evidence" value="ECO:0007669"/>
    <property type="project" value="InterPro"/>
</dbReference>
<dbReference type="Pfam" id="PF00107">
    <property type="entry name" value="ADH_zinc_N"/>
    <property type="match status" value="1"/>
</dbReference>
<dbReference type="InterPro" id="IPR013154">
    <property type="entry name" value="ADH-like_N"/>
</dbReference>
<sequence>MVRSWDNTPNGTMRAITLTSPRATPPTACFTYRTDYPKPSLPNPHFCLVRIYAIGLNRAELRARNAEPVSPVEFGIFKEEFQDECPQVLGEEFVGEVVEAGSNTEFKLGDRVAGWAYGGGKAYDGSYAEFTICHQRRLWKLGEAAKDVPWAVLGAIPMGLWTAYGALFLAAETKPRDVVFVHGATSSVGLWAILVAKDQGCYVIATTRQESKVKKLKDAGADWVVLDSELQNPQMIQQIAATEVQTVLELVGLEALENISMPVTKAGGTVVKCGILGKVWKMSLSAGLVTAKRKLTTFTTLDEDYDYASRVLQDAVKKVKSGKYNKENFLDSTYNLEDVGLAHQRMEDCAACGKVVLLVQ</sequence>
<name>A0AAD4L1H7_9EURO</name>
<dbReference type="Proteomes" id="UP001201262">
    <property type="component" value="Unassembled WGS sequence"/>
</dbReference>
<keyword evidence="4" id="KW-1185">Reference proteome</keyword>
<evidence type="ECO:0000259" key="2">
    <source>
        <dbReference type="SMART" id="SM00829"/>
    </source>
</evidence>
<reference evidence="3" key="1">
    <citation type="submission" date="2021-12" db="EMBL/GenBank/DDBJ databases">
        <title>Convergent genome expansion in fungi linked to evolution of root-endophyte symbiosis.</title>
        <authorList>
            <consortium name="DOE Joint Genome Institute"/>
            <person name="Ke Y.-H."/>
            <person name="Bonito G."/>
            <person name="Liao H.-L."/>
            <person name="Looney B."/>
            <person name="Rojas-Flechas A."/>
            <person name="Nash J."/>
            <person name="Hameed K."/>
            <person name="Schadt C."/>
            <person name="Martin F."/>
            <person name="Crous P.W."/>
            <person name="Miettinen O."/>
            <person name="Magnuson J.K."/>
            <person name="Labbe J."/>
            <person name="Jacobson D."/>
            <person name="Doktycz M.J."/>
            <person name="Veneault-Fourrey C."/>
            <person name="Kuo A."/>
            <person name="Mondo S."/>
            <person name="Calhoun S."/>
            <person name="Riley R."/>
            <person name="Ohm R."/>
            <person name="LaButti K."/>
            <person name="Andreopoulos B."/>
            <person name="Pangilinan J."/>
            <person name="Nolan M."/>
            <person name="Tritt A."/>
            <person name="Clum A."/>
            <person name="Lipzen A."/>
            <person name="Daum C."/>
            <person name="Barry K."/>
            <person name="Grigoriev I.V."/>
            <person name="Vilgalys R."/>
        </authorList>
    </citation>
    <scope>NUCLEOTIDE SEQUENCE</scope>
    <source>
        <strain evidence="3">PMI_201</strain>
    </source>
</reference>
<gene>
    <name evidence="3" type="ORF">BGW36DRAFT_445036</name>
</gene>